<proteinExistence type="predicted"/>
<organism evidence="5 6">
    <name type="scientific">Nocardioides marinus</name>
    <dbReference type="NCBI Taxonomy" id="374514"/>
    <lineage>
        <taxon>Bacteria</taxon>
        <taxon>Bacillati</taxon>
        <taxon>Actinomycetota</taxon>
        <taxon>Actinomycetes</taxon>
        <taxon>Propionibacteriales</taxon>
        <taxon>Nocardioidaceae</taxon>
        <taxon>Nocardioides</taxon>
    </lineage>
</organism>
<feature type="coiled-coil region" evidence="2">
    <location>
        <begin position="278"/>
        <end position="339"/>
    </location>
</feature>
<dbReference type="PANTHER" id="PTHR30570">
    <property type="entry name" value="PERIPLASMIC PHOSPHATE BINDING COMPONENT OF PHOSPHATE ABC TRANSPORTER"/>
    <property type="match status" value="1"/>
</dbReference>
<keyword evidence="1 3" id="KW-0732">Signal</keyword>
<dbReference type="AlphaFoldDB" id="A0A7Y9YAV0"/>
<dbReference type="InterPro" id="IPR050811">
    <property type="entry name" value="Phosphate_ABC_transporter"/>
</dbReference>
<accession>A0A7Y9YAV0</accession>
<dbReference type="SUPFAM" id="SSF53850">
    <property type="entry name" value="Periplasmic binding protein-like II"/>
    <property type="match status" value="2"/>
</dbReference>
<reference evidence="5 6" key="1">
    <citation type="submission" date="2020-07" db="EMBL/GenBank/DDBJ databases">
        <title>Sequencing the genomes of 1000 actinobacteria strains.</title>
        <authorList>
            <person name="Klenk H.-P."/>
        </authorList>
    </citation>
    <scope>NUCLEOTIDE SEQUENCE [LARGE SCALE GENOMIC DNA]</scope>
    <source>
        <strain evidence="5 6">DSM 18248</strain>
    </source>
</reference>
<dbReference type="EMBL" id="JACBZI010000001">
    <property type="protein sequence ID" value="NYI08805.1"/>
    <property type="molecule type" value="Genomic_DNA"/>
</dbReference>
<gene>
    <name evidence="5" type="ORF">BKA05_000320</name>
</gene>
<keyword evidence="6" id="KW-1185">Reference proteome</keyword>
<evidence type="ECO:0000313" key="5">
    <source>
        <dbReference type="EMBL" id="NYI08805.1"/>
    </source>
</evidence>
<evidence type="ECO:0000256" key="3">
    <source>
        <dbReference type="SAM" id="SignalP"/>
    </source>
</evidence>
<sequence length="485" mass="54285">MTTQRTYRARTAITAGLAALTLFGLSACSEEPTQDATDIVADAQAQDYRADQAESQRVREAYRQLPQPASGTVQISGNRGSLTPDEVFAFNQSGSDTDVSMTYDGEDAAFAALCSGEVDIVDSSREVTRAEFEACRRVGLDLIQFQVASDAIVVAAKNESDVGGDCLSTDQVREIYRAGSPVTSWSQLGNGFDEVPLKVGGPNRENNAFSFFGQYVLGAPQPSMTNLRSDYRAFDTDQGSRLFVVGRDRDELLALQLRERARKRDLVKQQLADWYPVVNDAKEEVQVAREEVAKGQRDQRPLATQQADQARLQRAIEALEEAQRRMRVLEARKRELTAVWEKSLNARKRIQSSRGNVAYFRFSYYELFEEQLRPFEVTTPEGERNCIFPSQQTITSGEYPLARRMLLTTTQRSLERSEVSEFLLHYLNHAEDDATRARLVSVPEADIAVQKAWVRGDSDPVLVELDPEPIVTTDEQQSTSLQPAR</sequence>
<name>A0A7Y9YAV0_9ACTN</name>
<dbReference type="PANTHER" id="PTHR30570:SF1">
    <property type="entry name" value="PHOSPHATE-BINDING PROTEIN PSTS"/>
    <property type="match status" value="1"/>
</dbReference>
<dbReference type="RefSeq" id="WP_179529868.1">
    <property type="nucleotide sequence ID" value="NZ_BAAAPP010000002.1"/>
</dbReference>
<keyword evidence="2" id="KW-0175">Coiled coil</keyword>
<feature type="chain" id="PRO_5031241688" evidence="3">
    <location>
        <begin position="30"/>
        <end position="485"/>
    </location>
</feature>
<dbReference type="PROSITE" id="PS51257">
    <property type="entry name" value="PROKAR_LIPOPROTEIN"/>
    <property type="match status" value="1"/>
</dbReference>
<comment type="caution">
    <text evidence="5">The sequence shown here is derived from an EMBL/GenBank/DDBJ whole genome shotgun (WGS) entry which is preliminary data.</text>
</comment>
<evidence type="ECO:0000259" key="4">
    <source>
        <dbReference type="Pfam" id="PF12849"/>
    </source>
</evidence>
<feature type="domain" description="PBP" evidence="4">
    <location>
        <begin position="68"/>
        <end position="277"/>
    </location>
</feature>
<dbReference type="InterPro" id="IPR024370">
    <property type="entry name" value="PBP_domain"/>
</dbReference>
<evidence type="ECO:0000256" key="2">
    <source>
        <dbReference type="SAM" id="Coils"/>
    </source>
</evidence>
<evidence type="ECO:0000313" key="6">
    <source>
        <dbReference type="Proteomes" id="UP000537326"/>
    </source>
</evidence>
<dbReference type="Pfam" id="PF12849">
    <property type="entry name" value="PBP_like_2"/>
    <property type="match status" value="1"/>
</dbReference>
<dbReference type="Gene3D" id="3.40.190.10">
    <property type="entry name" value="Periplasmic binding protein-like II"/>
    <property type="match status" value="1"/>
</dbReference>
<dbReference type="Proteomes" id="UP000537326">
    <property type="component" value="Unassembled WGS sequence"/>
</dbReference>
<protein>
    <submittedName>
        <fullName evidence="5">ABC-type phosphate transport system substrate-binding protein</fullName>
    </submittedName>
</protein>
<evidence type="ECO:0000256" key="1">
    <source>
        <dbReference type="ARBA" id="ARBA00022729"/>
    </source>
</evidence>
<feature type="signal peptide" evidence="3">
    <location>
        <begin position="1"/>
        <end position="29"/>
    </location>
</feature>